<accession>A0A1R3V9W0</accession>
<feature type="domain" description="N-acetyltransferase" evidence="1">
    <location>
        <begin position="28"/>
        <end position="186"/>
    </location>
</feature>
<dbReference type="InterPro" id="IPR016181">
    <property type="entry name" value="Acyl_CoA_acyltransferase"/>
</dbReference>
<dbReference type="CDD" id="cd04301">
    <property type="entry name" value="NAT_SF"/>
    <property type="match status" value="1"/>
</dbReference>
<protein>
    <submittedName>
        <fullName evidence="2">GCN5-related N-acetyltransferase (Modular protein)</fullName>
    </submittedName>
</protein>
<dbReference type="PANTHER" id="PTHR39173">
    <property type="entry name" value="ACETYLTRANSFERASE"/>
    <property type="match status" value="1"/>
</dbReference>
<gene>
    <name evidence="2" type="ORF">BQ8794_30034</name>
</gene>
<organism evidence="2 3">
    <name type="scientific">Mesorhizobium prunaredense</name>
    <dbReference type="NCBI Taxonomy" id="1631249"/>
    <lineage>
        <taxon>Bacteria</taxon>
        <taxon>Pseudomonadati</taxon>
        <taxon>Pseudomonadota</taxon>
        <taxon>Alphaproteobacteria</taxon>
        <taxon>Hyphomicrobiales</taxon>
        <taxon>Phyllobacteriaceae</taxon>
        <taxon>Mesorhizobium</taxon>
    </lineage>
</organism>
<sequence>MVELVKPALEHLPSYKAALERGWSPDNVRLMEATREQLAAIEKDPTAFLADLDDPDAEGGPITLPDGTRVPRLPGFRRWIWDGEVAGSIGLRWQRGTAELPPHVLGHIGYAVVPWKRRRGYATEAVRLMLGEARALGLPFVEITAKPGNLASQKVVLANGRRLVGRFFEDAAYGGAESLRYRIDLYRLPTIRQRPAEVASCFGATPRYARQARPPRRPAWLWRQPPAGCDSHNRH</sequence>
<evidence type="ECO:0000313" key="2">
    <source>
        <dbReference type="EMBL" id="SIT56585.1"/>
    </source>
</evidence>
<reference evidence="3" key="1">
    <citation type="submission" date="2017-01" db="EMBL/GenBank/DDBJ databases">
        <authorList>
            <person name="Brunel B."/>
        </authorList>
    </citation>
    <scope>NUCLEOTIDE SEQUENCE [LARGE SCALE GENOMIC DNA]</scope>
</reference>
<dbReference type="Pfam" id="PF13302">
    <property type="entry name" value="Acetyltransf_3"/>
    <property type="match status" value="1"/>
</dbReference>
<dbReference type="Gene3D" id="3.40.630.30">
    <property type="match status" value="1"/>
</dbReference>
<dbReference type="InterPro" id="IPR000182">
    <property type="entry name" value="GNAT_dom"/>
</dbReference>
<keyword evidence="2" id="KW-0808">Transferase</keyword>
<dbReference type="EMBL" id="FTPD01000023">
    <property type="protein sequence ID" value="SIT56585.1"/>
    <property type="molecule type" value="Genomic_DNA"/>
</dbReference>
<evidence type="ECO:0000313" key="3">
    <source>
        <dbReference type="Proteomes" id="UP000188388"/>
    </source>
</evidence>
<keyword evidence="3" id="KW-1185">Reference proteome</keyword>
<dbReference type="AlphaFoldDB" id="A0A1R3V9W0"/>
<dbReference type="Proteomes" id="UP000188388">
    <property type="component" value="Unassembled WGS sequence"/>
</dbReference>
<evidence type="ECO:0000259" key="1">
    <source>
        <dbReference type="PROSITE" id="PS51186"/>
    </source>
</evidence>
<dbReference type="GO" id="GO:0016747">
    <property type="term" value="F:acyltransferase activity, transferring groups other than amino-acyl groups"/>
    <property type="evidence" value="ECO:0007669"/>
    <property type="project" value="InterPro"/>
</dbReference>
<dbReference type="PROSITE" id="PS51186">
    <property type="entry name" value="GNAT"/>
    <property type="match status" value="1"/>
</dbReference>
<dbReference type="PANTHER" id="PTHR39173:SF1">
    <property type="entry name" value="ACETYLTRANSFERASE"/>
    <property type="match status" value="1"/>
</dbReference>
<dbReference type="SUPFAM" id="SSF55729">
    <property type="entry name" value="Acyl-CoA N-acyltransferases (Nat)"/>
    <property type="match status" value="1"/>
</dbReference>
<name>A0A1R3V9W0_9HYPH</name>
<dbReference type="STRING" id="1631249.BQ8794_30034"/>
<proteinExistence type="predicted"/>